<accession>A0A9D3VND4</accession>
<organism evidence="1 2">
    <name type="scientific">Gossypium stocksii</name>
    <dbReference type="NCBI Taxonomy" id="47602"/>
    <lineage>
        <taxon>Eukaryota</taxon>
        <taxon>Viridiplantae</taxon>
        <taxon>Streptophyta</taxon>
        <taxon>Embryophyta</taxon>
        <taxon>Tracheophyta</taxon>
        <taxon>Spermatophyta</taxon>
        <taxon>Magnoliopsida</taxon>
        <taxon>eudicotyledons</taxon>
        <taxon>Gunneridae</taxon>
        <taxon>Pentapetalae</taxon>
        <taxon>rosids</taxon>
        <taxon>malvids</taxon>
        <taxon>Malvales</taxon>
        <taxon>Malvaceae</taxon>
        <taxon>Malvoideae</taxon>
        <taxon>Gossypium</taxon>
    </lineage>
</organism>
<keyword evidence="2" id="KW-1185">Reference proteome</keyword>
<dbReference type="EMBL" id="JAIQCV010000006">
    <property type="protein sequence ID" value="KAH1090856.1"/>
    <property type="molecule type" value="Genomic_DNA"/>
</dbReference>
<proteinExistence type="predicted"/>
<sequence length="115" mass="12991">MLSSFENRVVNLEESVGDMKETLEMVLTCMKELKKDSNEFVLDTLKSILNKLTVRDEVLKALVTVMKEEIAELKRELTNYKVALGSGIQDLARTNNPDIALSSVLLYSSCEHPDR</sequence>
<evidence type="ECO:0000313" key="2">
    <source>
        <dbReference type="Proteomes" id="UP000828251"/>
    </source>
</evidence>
<dbReference type="AlphaFoldDB" id="A0A9D3VND4"/>
<dbReference type="OrthoDB" id="996639at2759"/>
<dbReference type="Proteomes" id="UP000828251">
    <property type="component" value="Unassembled WGS sequence"/>
</dbReference>
<protein>
    <submittedName>
        <fullName evidence="1">Uncharacterized protein</fullName>
    </submittedName>
</protein>
<reference evidence="1 2" key="1">
    <citation type="journal article" date="2021" name="Plant Biotechnol. J.">
        <title>Multi-omics assisted identification of the key and species-specific regulatory components of drought-tolerant mechanisms in Gossypium stocksii.</title>
        <authorList>
            <person name="Yu D."/>
            <person name="Ke L."/>
            <person name="Zhang D."/>
            <person name="Wu Y."/>
            <person name="Sun Y."/>
            <person name="Mei J."/>
            <person name="Sun J."/>
            <person name="Sun Y."/>
        </authorList>
    </citation>
    <scope>NUCLEOTIDE SEQUENCE [LARGE SCALE GENOMIC DNA]</scope>
    <source>
        <strain evidence="2">cv. E1</strain>
        <tissue evidence="1">Leaf</tissue>
    </source>
</reference>
<gene>
    <name evidence="1" type="ORF">J1N35_018113</name>
</gene>
<name>A0A9D3VND4_9ROSI</name>
<evidence type="ECO:0000313" key="1">
    <source>
        <dbReference type="EMBL" id="KAH1090856.1"/>
    </source>
</evidence>
<comment type="caution">
    <text evidence="1">The sequence shown here is derived from an EMBL/GenBank/DDBJ whole genome shotgun (WGS) entry which is preliminary data.</text>
</comment>